<accession>A0A914VFX5</accession>
<evidence type="ECO:0000256" key="1">
    <source>
        <dbReference type="SAM" id="MobiDB-lite"/>
    </source>
</evidence>
<dbReference type="AlphaFoldDB" id="A0A914VFX5"/>
<feature type="region of interest" description="Disordered" evidence="1">
    <location>
        <begin position="82"/>
        <end position="113"/>
    </location>
</feature>
<protein>
    <submittedName>
        <fullName evidence="3">Uncharacterized protein</fullName>
    </submittedName>
</protein>
<dbReference type="Proteomes" id="UP000887566">
    <property type="component" value="Unplaced"/>
</dbReference>
<dbReference type="WBParaSite" id="PSAMB.scaffold1910size26766.g15546.t1">
    <property type="protein sequence ID" value="PSAMB.scaffold1910size26766.g15546.t1"/>
    <property type="gene ID" value="PSAMB.scaffold1910size26766.g15546"/>
</dbReference>
<evidence type="ECO:0000313" key="3">
    <source>
        <dbReference type="WBParaSite" id="PSAMB.scaffold1910size26766.g15546.t1"/>
    </source>
</evidence>
<feature type="compositionally biased region" description="Polar residues" evidence="1">
    <location>
        <begin position="186"/>
        <end position="196"/>
    </location>
</feature>
<proteinExistence type="predicted"/>
<sequence length="196" mass="21390">MRFIRADGGAFIDKAVIERRRGVEGPVRHLLLPQPTLTARTPRLRCGVLPRWFAPPRNTAGLRRLEKRRKTAVGRAAPLRPGSLVSAAPASGRPHLVEKREREPVSRLISRRSQQSTHQSYLRVIGDGAIRYNGLRKRGGGRCVREREPPLCTRLQSCARPTVAKDGCARASVSSASGHDRCLSPAGQSSVAPSGP</sequence>
<feature type="compositionally biased region" description="Basic and acidic residues" evidence="1">
    <location>
        <begin position="95"/>
        <end position="105"/>
    </location>
</feature>
<evidence type="ECO:0000313" key="2">
    <source>
        <dbReference type="Proteomes" id="UP000887566"/>
    </source>
</evidence>
<reference evidence="3" key="1">
    <citation type="submission" date="2022-11" db="UniProtKB">
        <authorList>
            <consortium name="WormBaseParasite"/>
        </authorList>
    </citation>
    <scope>IDENTIFICATION</scope>
</reference>
<organism evidence="2 3">
    <name type="scientific">Plectus sambesii</name>
    <dbReference type="NCBI Taxonomy" id="2011161"/>
    <lineage>
        <taxon>Eukaryota</taxon>
        <taxon>Metazoa</taxon>
        <taxon>Ecdysozoa</taxon>
        <taxon>Nematoda</taxon>
        <taxon>Chromadorea</taxon>
        <taxon>Plectida</taxon>
        <taxon>Plectina</taxon>
        <taxon>Plectoidea</taxon>
        <taxon>Plectidae</taxon>
        <taxon>Plectus</taxon>
    </lineage>
</organism>
<feature type="region of interest" description="Disordered" evidence="1">
    <location>
        <begin position="175"/>
        <end position="196"/>
    </location>
</feature>
<name>A0A914VFX5_9BILA</name>
<keyword evidence="2" id="KW-1185">Reference proteome</keyword>